<evidence type="ECO:0000313" key="1">
    <source>
        <dbReference type="EMBL" id="GFQ71823.1"/>
    </source>
</evidence>
<comment type="caution">
    <text evidence="1">The sequence shown here is derived from an EMBL/GenBank/DDBJ whole genome shotgun (WGS) entry which is preliminary data.</text>
</comment>
<protein>
    <submittedName>
        <fullName evidence="1">Uncharacterized protein</fullName>
    </submittedName>
</protein>
<gene>
    <name evidence="1" type="ORF">TNCT_393251</name>
</gene>
<evidence type="ECO:0000313" key="2">
    <source>
        <dbReference type="Proteomes" id="UP000887116"/>
    </source>
</evidence>
<proteinExistence type="predicted"/>
<sequence>MYCQPMSSDSVDWRITGTRTQAHNTNRRHRYNHVGVVIFERKSVGGRTSHHVFRRALMAAVIHRDVIIDLIR</sequence>
<name>A0A8X6KH75_TRICU</name>
<dbReference type="Proteomes" id="UP000887116">
    <property type="component" value="Unassembled WGS sequence"/>
</dbReference>
<accession>A0A8X6KH75</accession>
<reference evidence="1" key="1">
    <citation type="submission" date="2020-07" db="EMBL/GenBank/DDBJ databases">
        <title>Multicomponent nature underlies the extraordinary mechanical properties of spider dragline silk.</title>
        <authorList>
            <person name="Kono N."/>
            <person name="Nakamura H."/>
            <person name="Mori M."/>
            <person name="Yoshida Y."/>
            <person name="Ohtoshi R."/>
            <person name="Malay A.D."/>
            <person name="Moran D.A.P."/>
            <person name="Tomita M."/>
            <person name="Numata K."/>
            <person name="Arakawa K."/>
        </authorList>
    </citation>
    <scope>NUCLEOTIDE SEQUENCE</scope>
</reference>
<dbReference type="EMBL" id="BMAO01031024">
    <property type="protein sequence ID" value="GFQ71823.1"/>
    <property type="molecule type" value="Genomic_DNA"/>
</dbReference>
<dbReference type="AlphaFoldDB" id="A0A8X6KH75"/>
<keyword evidence="2" id="KW-1185">Reference proteome</keyword>
<organism evidence="1 2">
    <name type="scientific">Trichonephila clavata</name>
    <name type="common">Joro spider</name>
    <name type="synonym">Nephila clavata</name>
    <dbReference type="NCBI Taxonomy" id="2740835"/>
    <lineage>
        <taxon>Eukaryota</taxon>
        <taxon>Metazoa</taxon>
        <taxon>Ecdysozoa</taxon>
        <taxon>Arthropoda</taxon>
        <taxon>Chelicerata</taxon>
        <taxon>Arachnida</taxon>
        <taxon>Araneae</taxon>
        <taxon>Araneomorphae</taxon>
        <taxon>Entelegynae</taxon>
        <taxon>Araneoidea</taxon>
        <taxon>Nephilidae</taxon>
        <taxon>Trichonephila</taxon>
    </lineage>
</organism>